<evidence type="ECO:0000313" key="1">
    <source>
        <dbReference type="EMBL" id="CDP17155.1"/>
    </source>
</evidence>
<dbReference type="EMBL" id="HG739231">
    <property type="protein sequence ID" value="CDP17155.1"/>
    <property type="molecule type" value="Genomic_DNA"/>
</dbReference>
<dbReference type="AlphaFoldDB" id="A0A068V8Q2"/>
<keyword evidence="2" id="KW-1185">Reference proteome</keyword>
<accession>A0A068V8Q2</accession>
<name>A0A068V8Q2_COFCA</name>
<dbReference type="InParanoid" id="A0A068V8Q2"/>
<protein>
    <submittedName>
        <fullName evidence="1">Uncharacterized protein</fullName>
    </submittedName>
</protein>
<organism evidence="1 2">
    <name type="scientific">Coffea canephora</name>
    <name type="common">Robusta coffee</name>
    <dbReference type="NCBI Taxonomy" id="49390"/>
    <lineage>
        <taxon>Eukaryota</taxon>
        <taxon>Viridiplantae</taxon>
        <taxon>Streptophyta</taxon>
        <taxon>Embryophyta</taxon>
        <taxon>Tracheophyta</taxon>
        <taxon>Spermatophyta</taxon>
        <taxon>Magnoliopsida</taxon>
        <taxon>eudicotyledons</taxon>
        <taxon>Gunneridae</taxon>
        <taxon>Pentapetalae</taxon>
        <taxon>asterids</taxon>
        <taxon>lamiids</taxon>
        <taxon>Gentianales</taxon>
        <taxon>Rubiaceae</taxon>
        <taxon>Ixoroideae</taxon>
        <taxon>Gardenieae complex</taxon>
        <taxon>Bertiereae - Coffeeae clade</taxon>
        <taxon>Coffeeae</taxon>
        <taxon>Coffea</taxon>
    </lineage>
</organism>
<dbReference type="Gramene" id="CDP17155">
    <property type="protein sequence ID" value="CDP17155"/>
    <property type="gene ID" value="GSCOC_T00006318001"/>
</dbReference>
<dbReference type="Proteomes" id="UP000295252">
    <property type="component" value="Chromosome IV"/>
</dbReference>
<gene>
    <name evidence="1" type="ORF">GSCOC_T00006318001</name>
</gene>
<proteinExistence type="predicted"/>
<evidence type="ECO:0000313" key="2">
    <source>
        <dbReference type="Proteomes" id="UP000295252"/>
    </source>
</evidence>
<reference evidence="2" key="1">
    <citation type="journal article" date="2014" name="Science">
        <title>The coffee genome provides insight into the convergent evolution of caffeine biosynthesis.</title>
        <authorList>
            <person name="Denoeud F."/>
            <person name="Carretero-Paulet L."/>
            <person name="Dereeper A."/>
            <person name="Droc G."/>
            <person name="Guyot R."/>
            <person name="Pietrella M."/>
            <person name="Zheng C."/>
            <person name="Alberti A."/>
            <person name="Anthony F."/>
            <person name="Aprea G."/>
            <person name="Aury J.M."/>
            <person name="Bento P."/>
            <person name="Bernard M."/>
            <person name="Bocs S."/>
            <person name="Campa C."/>
            <person name="Cenci A."/>
            <person name="Combes M.C."/>
            <person name="Crouzillat D."/>
            <person name="Da Silva C."/>
            <person name="Daddiego L."/>
            <person name="De Bellis F."/>
            <person name="Dussert S."/>
            <person name="Garsmeur O."/>
            <person name="Gayraud T."/>
            <person name="Guignon V."/>
            <person name="Jahn K."/>
            <person name="Jamilloux V."/>
            <person name="Joet T."/>
            <person name="Labadie K."/>
            <person name="Lan T."/>
            <person name="Leclercq J."/>
            <person name="Lepelley M."/>
            <person name="Leroy T."/>
            <person name="Li L.T."/>
            <person name="Librado P."/>
            <person name="Lopez L."/>
            <person name="Munoz A."/>
            <person name="Noel B."/>
            <person name="Pallavicini A."/>
            <person name="Perrotta G."/>
            <person name="Poncet V."/>
            <person name="Pot D."/>
            <person name="Priyono X."/>
            <person name="Rigoreau M."/>
            <person name="Rouard M."/>
            <person name="Rozas J."/>
            <person name="Tranchant-Dubreuil C."/>
            <person name="VanBuren R."/>
            <person name="Zhang Q."/>
            <person name="Andrade A.C."/>
            <person name="Argout X."/>
            <person name="Bertrand B."/>
            <person name="de Kochko A."/>
            <person name="Graziosi G."/>
            <person name="Henry R.J."/>
            <person name="Jayarama X."/>
            <person name="Ming R."/>
            <person name="Nagai C."/>
            <person name="Rounsley S."/>
            <person name="Sankoff D."/>
            <person name="Giuliano G."/>
            <person name="Albert V.A."/>
            <person name="Wincker P."/>
            <person name="Lashermes P."/>
        </authorList>
    </citation>
    <scope>NUCLEOTIDE SEQUENCE [LARGE SCALE GENOMIC DNA]</scope>
    <source>
        <strain evidence="2">cv. DH200-94</strain>
    </source>
</reference>
<sequence>MSLGERSSLLEAFTSTSEKNFLSQVGEMKKLVEEEIGRRNSSDKQDHNCLTTWQRVTCIRVFQG</sequence>